<feature type="compositionally biased region" description="Low complexity" evidence="1">
    <location>
        <begin position="57"/>
        <end position="68"/>
    </location>
</feature>
<evidence type="ECO:0000259" key="2">
    <source>
        <dbReference type="Pfam" id="PF08239"/>
    </source>
</evidence>
<reference evidence="4" key="1">
    <citation type="submission" date="2019-02" db="EMBL/GenBank/DDBJ databases">
        <title>Draft genome sequence of Sphaerospermopsis reniformis NIES-1949.</title>
        <authorList>
            <person name="Yamaguchi H."/>
            <person name="Suzuki S."/>
            <person name="Kawachi M."/>
        </authorList>
    </citation>
    <scope>NUCLEOTIDE SEQUENCE [LARGE SCALE GENOMIC DNA]</scope>
    <source>
        <strain evidence="4">NIES-1949</strain>
    </source>
</reference>
<dbReference type="AlphaFoldDB" id="A0A480A0B3"/>
<evidence type="ECO:0000256" key="1">
    <source>
        <dbReference type="SAM" id="MobiDB-lite"/>
    </source>
</evidence>
<gene>
    <name evidence="3" type="ORF">SR1949_30240</name>
</gene>
<dbReference type="InterPro" id="IPR003646">
    <property type="entry name" value="SH3-like_bac-type"/>
</dbReference>
<dbReference type="Proteomes" id="UP000300142">
    <property type="component" value="Unassembled WGS sequence"/>
</dbReference>
<feature type="domain" description="SH3b" evidence="2">
    <location>
        <begin position="107"/>
        <end position="159"/>
    </location>
</feature>
<evidence type="ECO:0000313" key="3">
    <source>
        <dbReference type="EMBL" id="GCL37912.1"/>
    </source>
</evidence>
<protein>
    <submittedName>
        <fullName evidence="3">SH3 domain-containing protein</fullName>
    </submittedName>
</protein>
<accession>A0A480A0B3</accession>
<dbReference type="Gene3D" id="2.30.30.40">
    <property type="entry name" value="SH3 Domains"/>
    <property type="match status" value="1"/>
</dbReference>
<sequence>MKIISGFFKLILGFVLAIAVLLGSGLTIALYFVNRTAIPPEKPMFANDSPKPKANKPKVTPVKATTTPKPSPTSSPKPSPSPTPTPTESPDTLPPGAYQAIVTWPQGLSMRDKPASDAQSIGGVGGNQKVIILEESADKNWQKIRIAGTDQEGWVKAGNTKQVEE</sequence>
<dbReference type="EMBL" id="BJCE01000104">
    <property type="protein sequence ID" value="GCL37912.1"/>
    <property type="molecule type" value="Genomic_DNA"/>
</dbReference>
<feature type="region of interest" description="Disordered" evidence="1">
    <location>
        <begin position="43"/>
        <end position="126"/>
    </location>
</feature>
<name>A0A480A0B3_9CYAN</name>
<proteinExistence type="predicted"/>
<feature type="compositionally biased region" description="Pro residues" evidence="1">
    <location>
        <begin position="69"/>
        <end position="87"/>
    </location>
</feature>
<organism evidence="3 4">
    <name type="scientific">Sphaerospermopsis reniformis</name>
    <dbReference type="NCBI Taxonomy" id="531300"/>
    <lineage>
        <taxon>Bacteria</taxon>
        <taxon>Bacillati</taxon>
        <taxon>Cyanobacteriota</taxon>
        <taxon>Cyanophyceae</taxon>
        <taxon>Nostocales</taxon>
        <taxon>Aphanizomenonaceae</taxon>
        <taxon>Sphaerospermopsis</taxon>
    </lineage>
</organism>
<keyword evidence="4" id="KW-1185">Reference proteome</keyword>
<dbReference type="Pfam" id="PF08239">
    <property type="entry name" value="SH3_3"/>
    <property type="match status" value="1"/>
</dbReference>
<comment type="caution">
    <text evidence="3">The sequence shown here is derived from an EMBL/GenBank/DDBJ whole genome shotgun (WGS) entry which is preliminary data.</text>
</comment>
<evidence type="ECO:0000313" key="4">
    <source>
        <dbReference type="Proteomes" id="UP000300142"/>
    </source>
</evidence>